<dbReference type="AlphaFoldDB" id="A0A9Q0IEQ3"/>
<proteinExistence type="predicted"/>
<gene>
    <name evidence="2" type="ORF">NHX12_004858</name>
</gene>
<dbReference type="Proteomes" id="UP001148018">
    <property type="component" value="Unassembled WGS sequence"/>
</dbReference>
<evidence type="ECO:0000313" key="3">
    <source>
        <dbReference type="Proteomes" id="UP001148018"/>
    </source>
</evidence>
<evidence type="ECO:0000313" key="2">
    <source>
        <dbReference type="EMBL" id="KAJ3595555.1"/>
    </source>
</evidence>
<accession>A0A9Q0IEQ3</accession>
<dbReference type="EMBL" id="JANIIK010000111">
    <property type="protein sequence ID" value="KAJ3595555.1"/>
    <property type="molecule type" value="Genomic_DNA"/>
</dbReference>
<evidence type="ECO:0000256" key="1">
    <source>
        <dbReference type="SAM" id="MobiDB-lite"/>
    </source>
</evidence>
<name>A0A9Q0IEQ3_9TELE</name>
<organism evidence="2 3">
    <name type="scientific">Muraenolepis orangiensis</name>
    <name type="common">Patagonian moray cod</name>
    <dbReference type="NCBI Taxonomy" id="630683"/>
    <lineage>
        <taxon>Eukaryota</taxon>
        <taxon>Metazoa</taxon>
        <taxon>Chordata</taxon>
        <taxon>Craniata</taxon>
        <taxon>Vertebrata</taxon>
        <taxon>Euteleostomi</taxon>
        <taxon>Actinopterygii</taxon>
        <taxon>Neopterygii</taxon>
        <taxon>Teleostei</taxon>
        <taxon>Neoteleostei</taxon>
        <taxon>Acanthomorphata</taxon>
        <taxon>Zeiogadaria</taxon>
        <taxon>Gadariae</taxon>
        <taxon>Gadiformes</taxon>
        <taxon>Muraenolepidoidei</taxon>
        <taxon>Muraenolepididae</taxon>
        <taxon>Muraenolepis</taxon>
    </lineage>
</organism>
<reference evidence="2" key="1">
    <citation type="submission" date="2022-07" db="EMBL/GenBank/DDBJ databases">
        <title>Chromosome-level genome of Muraenolepis orangiensis.</title>
        <authorList>
            <person name="Kim J."/>
        </authorList>
    </citation>
    <scope>NUCLEOTIDE SEQUENCE</scope>
    <source>
        <strain evidence="2">KU_S4_2022</strain>
        <tissue evidence="2">Muscle</tissue>
    </source>
</reference>
<feature type="compositionally biased region" description="Pro residues" evidence="1">
    <location>
        <begin position="62"/>
        <end position="73"/>
    </location>
</feature>
<feature type="region of interest" description="Disordered" evidence="1">
    <location>
        <begin position="1"/>
        <end position="73"/>
    </location>
</feature>
<keyword evidence="3" id="KW-1185">Reference proteome</keyword>
<sequence>MASGSRMLRKHTDEDPRREVIDRDPNPFSGPFSNPEGRFIDLTKRSNPTLPLSFVRDSPSPQGQPPSPSGHSD</sequence>
<feature type="compositionally biased region" description="Basic and acidic residues" evidence="1">
    <location>
        <begin position="10"/>
        <end position="25"/>
    </location>
</feature>
<protein>
    <submittedName>
        <fullName evidence="2">Uncharacterized protein</fullName>
    </submittedName>
</protein>
<comment type="caution">
    <text evidence="2">The sequence shown here is derived from an EMBL/GenBank/DDBJ whole genome shotgun (WGS) entry which is preliminary data.</text>
</comment>